<evidence type="ECO:0000256" key="6">
    <source>
        <dbReference type="ARBA" id="ARBA00023264"/>
    </source>
</evidence>
<evidence type="ECO:0000256" key="5">
    <source>
        <dbReference type="ARBA" id="ARBA00023209"/>
    </source>
</evidence>
<dbReference type="EMBL" id="JAYGII010000006">
    <property type="protein sequence ID" value="MEA5445057.1"/>
    <property type="molecule type" value="Genomic_DNA"/>
</dbReference>
<dbReference type="SUPFAM" id="SSF69593">
    <property type="entry name" value="Glycerol-3-phosphate (1)-acyltransferase"/>
    <property type="match status" value="1"/>
</dbReference>
<dbReference type="GO" id="GO:0008654">
    <property type="term" value="P:phospholipid biosynthetic process"/>
    <property type="evidence" value="ECO:0007669"/>
    <property type="project" value="UniProtKB-KW"/>
</dbReference>
<evidence type="ECO:0000256" key="7">
    <source>
        <dbReference type="ARBA" id="ARBA00048427"/>
    </source>
</evidence>
<dbReference type="PANTHER" id="PTHR12563">
    <property type="entry name" value="GLYCEROL-3-PHOSPHATE ACYLTRANSFERASE"/>
    <property type="match status" value="1"/>
</dbReference>
<dbReference type="InterPro" id="IPR022284">
    <property type="entry name" value="GPAT/DHAPAT"/>
</dbReference>
<keyword evidence="10" id="KW-0012">Acyltransferase</keyword>
<proteinExistence type="predicted"/>
<evidence type="ECO:0000256" key="1">
    <source>
        <dbReference type="ARBA" id="ARBA00004184"/>
    </source>
</evidence>
<evidence type="ECO:0000256" key="4">
    <source>
        <dbReference type="ARBA" id="ARBA00013432"/>
    </source>
</evidence>
<evidence type="ECO:0000256" key="3">
    <source>
        <dbReference type="ARBA" id="ARBA00013113"/>
    </source>
</evidence>
<accession>A0AAP6JEL6</accession>
<dbReference type="Pfam" id="PF01553">
    <property type="entry name" value="Acyltransferase"/>
    <property type="match status" value="1"/>
</dbReference>
<keyword evidence="8" id="KW-0472">Membrane</keyword>
<dbReference type="AlphaFoldDB" id="A0AAP6JEL6"/>
<evidence type="ECO:0000313" key="10">
    <source>
        <dbReference type="EMBL" id="MEA5445057.1"/>
    </source>
</evidence>
<dbReference type="InterPro" id="IPR045520">
    <property type="entry name" value="GPAT/DHAPAT_C"/>
</dbReference>
<dbReference type="PANTHER" id="PTHR12563:SF17">
    <property type="entry name" value="DIHYDROXYACETONE PHOSPHATE ACYLTRANSFERASE"/>
    <property type="match status" value="1"/>
</dbReference>
<dbReference type="SMART" id="SM00563">
    <property type="entry name" value="PlsC"/>
    <property type="match status" value="1"/>
</dbReference>
<gene>
    <name evidence="10" type="ORF">VCB98_04390</name>
</gene>
<comment type="catalytic activity">
    <reaction evidence="7">
        <text>sn-glycerol 3-phosphate + an acyl-CoA = a 1-acyl-sn-glycero-3-phosphate + CoA</text>
        <dbReference type="Rhea" id="RHEA:15325"/>
        <dbReference type="ChEBI" id="CHEBI:57287"/>
        <dbReference type="ChEBI" id="CHEBI:57597"/>
        <dbReference type="ChEBI" id="CHEBI:57970"/>
        <dbReference type="ChEBI" id="CHEBI:58342"/>
        <dbReference type="EC" id="2.3.1.15"/>
    </reaction>
</comment>
<evidence type="ECO:0000313" key="11">
    <source>
        <dbReference type="Proteomes" id="UP001302316"/>
    </source>
</evidence>
<dbReference type="GO" id="GO:0012505">
    <property type="term" value="C:endomembrane system"/>
    <property type="evidence" value="ECO:0007669"/>
    <property type="project" value="UniProtKB-SubCell"/>
</dbReference>
<keyword evidence="11" id="KW-1185">Reference proteome</keyword>
<comment type="subcellular location">
    <subcellularLocation>
        <location evidence="1">Endomembrane system</location>
        <topology evidence="1">Peripheral membrane protein</topology>
    </subcellularLocation>
</comment>
<dbReference type="Proteomes" id="UP001302316">
    <property type="component" value="Unassembled WGS sequence"/>
</dbReference>
<comment type="pathway">
    <text evidence="2">Phospholipid metabolism; CDP-diacylglycerol biosynthesis; CDP-diacylglycerol from sn-glycerol 3-phosphate: step 1/3.</text>
</comment>
<keyword evidence="8" id="KW-1133">Transmembrane helix</keyword>
<comment type="caution">
    <text evidence="10">The sequence shown here is derived from an EMBL/GenBank/DDBJ whole genome shotgun (WGS) entry which is preliminary data.</text>
</comment>
<dbReference type="RefSeq" id="WP_346050688.1">
    <property type="nucleotide sequence ID" value="NZ_JAYGII010000006.1"/>
</dbReference>
<keyword evidence="5" id="KW-0443">Lipid metabolism</keyword>
<evidence type="ECO:0000256" key="2">
    <source>
        <dbReference type="ARBA" id="ARBA00004765"/>
    </source>
</evidence>
<feature type="transmembrane region" description="Helical" evidence="8">
    <location>
        <begin position="7"/>
        <end position="29"/>
    </location>
</feature>
<keyword evidence="6" id="KW-1208">Phospholipid metabolism</keyword>
<dbReference type="GO" id="GO:0004366">
    <property type="term" value="F:glycerol-3-phosphate O-acyltransferase activity"/>
    <property type="evidence" value="ECO:0007669"/>
    <property type="project" value="UniProtKB-EC"/>
</dbReference>
<keyword evidence="5" id="KW-0594">Phospholipid biosynthesis</keyword>
<dbReference type="Pfam" id="PF19277">
    <property type="entry name" value="GPAT_C"/>
    <property type="match status" value="1"/>
</dbReference>
<reference evidence="10 11" key="1">
    <citation type="submission" date="2023-12" db="EMBL/GenBank/DDBJ databases">
        <title>Whole-genome sequencing of halo(alkali)philic microorganisms from hypersaline lakes.</title>
        <authorList>
            <person name="Sorokin D.Y."/>
            <person name="Merkel A.Y."/>
            <person name="Messina E."/>
            <person name="Yakimov M."/>
        </authorList>
    </citation>
    <scope>NUCLEOTIDE SEQUENCE [LARGE SCALE GENOMIC DNA]</scope>
    <source>
        <strain evidence="10 11">AB-CW1</strain>
    </source>
</reference>
<protein>
    <recommendedName>
        <fullName evidence="4">Glycerol-3-phosphate acyltransferase</fullName>
        <ecNumber evidence="3">2.3.1.15</ecNumber>
    </recommendedName>
</protein>
<name>A0AAP6JEL6_9GAMM</name>
<keyword evidence="5" id="KW-0444">Lipid biosynthesis</keyword>
<evidence type="ECO:0000256" key="8">
    <source>
        <dbReference type="SAM" id="Phobius"/>
    </source>
</evidence>
<evidence type="ECO:0000259" key="9">
    <source>
        <dbReference type="SMART" id="SM00563"/>
    </source>
</evidence>
<dbReference type="InterPro" id="IPR002123">
    <property type="entry name" value="Plipid/glycerol_acylTrfase"/>
</dbReference>
<dbReference type="EC" id="2.3.1.15" evidence="3"/>
<organism evidence="10 11">
    <name type="scientific">Natronospira elongata</name>
    <dbReference type="NCBI Taxonomy" id="3110268"/>
    <lineage>
        <taxon>Bacteria</taxon>
        <taxon>Pseudomonadati</taxon>
        <taxon>Pseudomonadota</taxon>
        <taxon>Gammaproteobacteria</taxon>
        <taxon>Natronospirales</taxon>
        <taxon>Natronospiraceae</taxon>
        <taxon>Natronospira</taxon>
    </lineage>
</organism>
<keyword evidence="8" id="KW-0812">Transmembrane</keyword>
<sequence length="482" mass="55723">MTETVEVPFWLLAAIGLLALWVLLERLLLPSVRWFFRRRVNLLIDQLNRKLKLRLPTFSLTKRRVLVDRLVYDPRVLEEIRAHCESTGAPWDATLERVERYAREIVPAFNAYFYFSLGRRFARWLVQRLYKVRLSPRGTSVVEGIEGEASIVFVINHRSNMDYVLLAYLAQKQAALSYAVGEWARVWPLQQMVKATGAYFVRRGSNSALYRRVLERYVQMAVEGGVVQAVFPEGGLSRDGDFREPRIGLLDYMLREHDLDAARDIVFIPVCINYDRVIEDRTLLDEAGKRAERKSAVSAVWGSLKFLARSLRRRSRGQWYRLGYAAANFGEPISARQWARTRGVNFRDLPRRKRIDITREFADHLMSAIADVMPVTPVSALAWLLLSDSSSAWTRQRLVDGYRQLLDRIASRHGNTWVVRRDADYAVDLGLRMLTIRRLLASEDDGYRIREGEAPVLRYYANAIRHLLEETETAILSNTQAT</sequence>
<keyword evidence="10" id="KW-0808">Transferase</keyword>
<feature type="domain" description="Phospholipid/glycerol acyltransferase" evidence="9">
    <location>
        <begin position="151"/>
        <end position="275"/>
    </location>
</feature>